<evidence type="ECO:0000256" key="14">
    <source>
        <dbReference type="ARBA" id="ARBA00023136"/>
    </source>
</evidence>
<dbReference type="GO" id="GO:0016020">
    <property type="term" value="C:membrane"/>
    <property type="evidence" value="ECO:0007669"/>
    <property type="project" value="UniProtKB-SubCell"/>
</dbReference>
<evidence type="ECO:0000256" key="9">
    <source>
        <dbReference type="ARBA" id="ARBA00022967"/>
    </source>
</evidence>
<dbReference type="PROSITE" id="PS51007">
    <property type="entry name" value="CYTC"/>
    <property type="match status" value="1"/>
</dbReference>
<dbReference type="KEGG" id="mtea:DK419_02245"/>
<dbReference type="PANTHER" id="PTHR22888:SF9">
    <property type="entry name" value="CYTOCHROME C OXIDASE SUBUNIT 2"/>
    <property type="match status" value="1"/>
</dbReference>
<dbReference type="GO" id="GO:0005507">
    <property type="term" value="F:copper ion binding"/>
    <property type="evidence" value="ECO:0007669"/>
    <property type="project" value="InterPro"/>
</dbReference>
<dbReference type="Gene3D" id="1.10.287.90">
    <property type="match status" value="1"/>
</dbReference>
<comment type="catalytic activity">
    <reaction evidence="18">
        <text>4 Fe(II)-[cytochrome c] + O2 + 8 H(+)(in) = 4 Fe(III)-[cytochrome c] + 2 H2O + 4 H(+)(out)</text>
        <dbReference type="Rhea" id="RHEA:11436"/>
        <dbReference type="Rhea" id="RHEA-COMP:10350"/>
        <dbReference type="Rhea" id="RHEA-COMP:14399"/>
        <dbReference type="ChEBI" id="CHEBI:15377"/>
        <dbReference type="ChEBI" id="CHEBI:15378"/>
        <dbReference type="ChEBI" id="CHEBI:15379"/>
        <dbReference type="ChEBI" id="CHEBI:29033"/>
        <dbReference type="ChEBI" id="CHEBI:29034"/>
        <dbReference type="EC" id="7.1.1.9"/>
    </reaction>
</comment>
<dbReference type="InterPro" id="IPR011759">
    <property type="entry name" value="Cyt_c_oxidase_su2_TM_dom"/>
</dbReference>
<dbReference type="Proteomes" id="UP000245444">
    <property type="component" value="Chromosome"/>
</dbReference>
<evidence type="ECO:0000313" key="24">
    <source>
        <dbReference type="EMBL" id="AWN45289.1"/>
    </source>
</evidence>
<dbReference type="InterPro" id="IPR002429">
    <property type="entry name" value="CcO_II-like_C"/>
</dbReference>
<keyword evidence="14 20" id="KW-0472">Membrane</keyword>
<dbReference type="Gene3D" id="1.10.760.10">
    <property type="entry name" value="Cytochrome c-like domain"/>
    <property type="match status" value="1"/>
</dbReference>
<evidence type="ECO:0000256" key="17">
    <source>
        <dbReference type="ARBA" id="ARBA00031399"/>
    </source>
</evidence>
<evidence type="ECO:0000256" key="12">
    <source>
        <dbReference type="ARBA" id="ARBA00023004"/>
    </source>
</evidence>
<evidence type="ECO:0000256" key="4">
    <source>
        <dbReference type="ARBA" id="ARBA00022448"/>
    </source>
</evidence>
<keyword evidence="4" id="KW-0813">Transport</keyword>
<evidence type="ECO:0000256" key="5">
    <source>
        <dbReference type="ARBA" id="ARBA00022617"/>
    </source>
</evidence>
<dbReference type="Gene3D" id="2.60.40.420">
    <property type="entry name" value="Cupredoxins - blue copper proteins"/>
    <property type="match status" value="1"/>
</dbReference>
<reference evidence="24 25" key="1">
    <citation type="submission" date="2018-05" db="EMBL/GenBank/DDBJ databases">
        <title>Complete Genome Sequence of Methylobacterium sp. 17Sr1-28.</title>
        <authorList>
            <person name="Srinivasan S."/>
        </authorList>
    </citation>
    <scope>NUCLEOTIDE SEQUENCE [LARGE SCALE GENOMIC DNA]</scope>
    <source>
        <strain evidence="24 25">17Sr1-28</strain>
    </source>
</reference>
<evidence type="ECO:0000256" key="15">
    <source>
        <dbReference type="ARBA" id="ARBA00024688"/>
    </source>
</evidence>
<feature type="transmembrane region" description="Helical" evidence="20">
    <location>
        <begin position="24"/>
        <end position="47"/>
    </location>
</feature>
<dbReference type="InterPro" id="IPR036257">
    <property type="entry name" value="Cyt_c_oxidase_su2_TM_sf"/>
</dbReference>
<dbReference type="EMBL" id="CP029553">
    <property type="protein sequence ID" value="AWN45289.1"/>
    <property type="molecule type" value="Genomic_DNA"/>
</dbReference>
<keyword evidence="13" id="KW-0186">Copper</keyword>
<dbReference type="Pfam" id="PF13442">
    <property type="entry name" value="Cytochrome_CBB3"/>
    <property type="match status" value="1"/>
</dbReference>
<evidence type="ECO:0000256" key="10">
    <source>
        <dbReference type="ARBA" id="ARBA00022982"/>
    </source>
</evidence>
<name>A0A2U8WGW3_9HYPH</name>
<dbReference type="PROSITE" id="PS50857">
    <property type="entry name" value="COX2_CUA"/>
    <property type="match status" value="1"/>
</dbReference>
<dbReference type="PROSITE" id="PS00078">
    <property type="entry name" value="COX2"/>
    <property type="match status" value="1"/>
</dbReference>
<dbReference type="SUPFAM" id="SSF46626">
    <property type="entry name" value="Cytochrome c"/>
    <property type="match status" value="1"/>
</dbReference>
<dbReference type="GO" id="GO:0016491">
    <property type="term" value="F:oxidoreductase activity"/>
    <property type="evidence" value="ECO:0007669"/>
    <property type="project" value="InterPro"/>
</dbReference>
<dbReference type="EC" id="7.1.1.9" evidence="3"/>
<keyword evidence="10" id="KW-0249">Electron transport</keyword>
<comment type="subcellular location">
    <subcellularLocation>
        <location evidence="1">Membrane</location>
        <topology evidence="1">Multi-pass membrane protein</topology>
    </subcellularLocation>
</comment>
<proteinExistence type="inferred from homology"/>
<keyword evidence="9" id="KW-1278">Translocase</keyword>
<dbReference type="Pfam" id="PF00116">
    <property type="entry name" value="COX2"/>
    <property type="match status" value="1"/>
</dbReference>
<keyword evidence="12 19" id="KW-0408">Iron</keyword>
<evidence type="ECO:0000256" key="2">
    <source>
        <dbReference type="ARBA" id="ARBA00007866"/>
    </source>
</evidence>
<keyword evidence="5 19" id="KW-0349">Heme</keyword>
<dbReference type="InterPro" id="IPR009056">
    <property type="entry name" value="Cyt_c-like_dom"/>
</dbReference>
<dbReference type="PANTHER" id="PTHR22888">
    <property type="entry name" value="CYTOCHROME C OXIDASE, SUBUNIT II"/>
    <property type="match status" value="1"/>
</dbReference>
<dbReference type="OrthoDB" id="9781261at2"/>
<dbReference type="GO" id="GO:0004129">
    <property type="term" value="F:cytochrome-c oxidase activity"/>
    <property type="evidence" value="ECO:0007669"/>
    <property type="project" value="UniProtKB-EC"/>
</dbReference>
<evidence type="ECO:0000256" key="11">
    <source>
        <dbReference type="ARBA" id="ARBA00022989"/>
    </source>
</evidence>
<feature type="domain" description="Cytochrome oxidase subunit II transmembrane region profile" evidence="22">
    <location>
        <begin position="2"/>
        <end position="99"/>
    </location>
</feature>
<dbReference type="InterPro" id="IPR036909">
    <property type="entry name" value="Cyt_c-like_dom_sf"/>
</dbReference>
<keyword evidence="25" id="KW-1185">Reference proteome</keyword>
<dbReference type="InterPro" id="IPR014222">
    <property type="entry name" value="Cyt_c_oxidase_su2"/>
</dbReference>
<dbReference type="PROSITE" id="PS50999">
    <property type="entry name" value="COX2_TM"/>
    <property type="match status" value="1"/>
</dbReference>
<protein>
    <recommendedName>
        <fullName evidence="3">cytochrome-c oxidase</fullName>
        <ecNumber evidence="3">7.1.1.9</ecNumber>
    </recommendedName>
    <alternativeName>
        <fullName evidence="17">Cytochrome aa3 subunit 2</fullName>
    </alternativeName>
    <alternativeName>
        <fullName evidence="16">Cytochrome c oxidase polypeptide II</fullName>
    </alternativeName>
</protein>
<evidence type="ECO:0000256" key="16">
    <source>
        <dbReference type="ARBA" id="ARBA00031389"/>
    </source>
</evidence>
<dbReference type="NCBIfam" id="TIGR02866">
    <property type="entry name" value="CoxB"/>
    <property type="match status" value="1"/>
</dbReference>
<keyword evidence="8 19" id="KW-0479">Metal-binding</keyword>
<evidence type="ECO:0000313" key="25">
    <source>
        <dbReference type="Proteomes" id="UP000245444"/>
    </source>
</evidence>
<keyword evidence="11 20" id="KW-1133">Transmembrane helix</keyword>
<comment type="similarity">
    <text evidence="2">Belongs to the cytochrome c oxidase subunit 2 family.</text>
</comment>
<evidence type="ECO:0000256" key="13">
    <source>
        <dbReference type="ARBA" id="ARBA00023008"/>
    </source>
</evidence>
<evidence type="ECO:0000256" key="3">
    <source>
        <dbReference type="ARBA" id="ARBA00012949"/>
    </source>
</evidence>
<dbReference type="InterPro" id="IPR008972">
    <property type="entry name" value="Cupredoxin"/>
</dbReference>
<keyword evidence="7 20" id="KW-0812">Transmembrane</keyword>
<dbReference type="GO" id="GO:0042773">
    <property type="term" value="P:ATP synthesis coupled electron transport"/>
    <property type="evidence" value="ECO:0007669"/>
    <property type="project" value="TreeGrafter"/>
</dbReference>
<evidence type="ECO:0000256" key="8">
    <source>
        <dbReference type="ARBA" id="ARBA00022723"/>
    </source>
</evidence>
<dbReference type="AlphaFoldDB" id="A0A2U8WGW3"/>
<evidence type="ECO:0000259" key="23">
    <source>
        <dbReference type="PROSITE" id="PS51007"/>
    </source>
</evidence>
<evidence type="ECO:0000256" key="20">
    <source>
        <dbReference type="SAM" id="Phobius"/>
    </source>
</evidence>
<dbReference type="GO" id="GO:0020037">
    <property type="term" value="F:heme binding"/>
    <property type="evidence" value="ECO:0007669"/>
    <property type="project" value="InterPro"/>
</dbReference>
<dbReference type="PRINTS" id="PR01166">
    <property type="entry name" value="CYCOXIDASEII"/>
</dbReference>
<evidence type="ECO:0000256" key="7">
    <source>
        <dbReference type="ARBA" id="ARBA00022692"/>
    </source>
</evidence>
<gene>
    <name evidence="24" type="primary">coxB</name>
    <name evidence="24" type="ORF">DK419_02245</name>
</gene>
<dbReference type="InterPro" id="IPR045187">
    <property type="entry name" value="CcO_II"/>
</dbReference>
<sequence>MNPTDLALQLWPPAASSTAVETDWLILAFTVLTLLLTVPVFVAITWFAIRYRQGEPADRSHTGTRSVLIEISWMLIPFLLTLIFFVWGARLFFISKQVPGDAMVIEAIGRQWMWKFQHPTGQSEINDLHLPIGQPVKIRMISQDVIHNLYLPALRMQMATLPDRYTELWFKADRTGTYRLYCSEYCGTDHSKMDGTLTLMTQADYAAWLQNAGAQQGGQAGAGRVVYESYACGSCHDPGAKVRAPSLAGLYGRDVKLADGRTVTADETYLRDKILNPNRQKLAADYKQVMPAFRNVIPPDDLDRLVAYLKSSGATARQEATPGGPVQ</sequence>
<evidence type="ECO:0000256" key="19">
    <source>
        <dbReference type="PROSITE-ProRule" id="PRU00433"/>
    </source>
</evidence>
<dbReference type="SUPFAM" id="SSF49503">
    <property type="entry name" value="Cupredoxins"/>
    <property type="match status" value="1"/>
</dbReference>
<feature type="domain" description="Cytochrome oxidase subunit II copper A binding" evidence="21">
    <location>
        <begin position="100"/>
        <end position="211"/>
    </location>
</feature>
<evidence type="ECO:0000256" key="18">
    <source>
        <dbReference type="ARBA" id="ARBA00047816"/>
    </source>
</evidence>
<evidence type="ECO:0000256" key="1">
    <source>
        <dbReference type="ARBA" id="ARBA00004141"/>
    </source>
</evidence>
<evidence type="ECO:0000256" key="6">
    <source>
        <dbReference type="ARBA" id="ARBA00022660"/>
    </source>
</evidence>
<dbReference type="InterPro" id="IPR001505">
    <property type="entry name" value="Copper_CuA"/>
</dbReference>
<dbReference type="RefSeq" id="WP_109957658.1">
    <property type="nucleotide sequence ID" value="NZ_CP029553.1"/>
</dbReference>
<feature type="domain" description="Cytochrome c" evidence="23">
    <location>
        <begin position="218"/>
        <end position="313"/>
    </location>
</feature>
<feature type="transmembrane region" description="Helical" evidence="20">
    <location>
        <begin position="67"/>
        <end position="87"/>
    </location>
</feature>
<dbReference type="SUPFAM" id="SSF81464">
    <property type="entry name" value="Cytochrome c oxidase subunit II-like, transmembrane region"/>
    <property type="match status" value="1"/>
</dbReference>
<comment type="function">
    <text evidence="15">Subunits I and II form the functional core of the enzyme complex. Electrons originating in cytochrome c are transferred via heme a and Cu(A) to the binuclear center formed by heme a3 and Cu(B).</text>
</comment>
<keyword evidence="6" id="KW-0679">Respiratory chain</keyword>
<organism evidence="24 25">
    <name type="scientific">Methylobacterium terrae</name>
    <dbReference type="NCBI Taxonomy" id="2202827"/>
    <lineage>
        <taxon>Bacteria</taxon>
        <taxon>Pseudomonadati</taxon>
        <taxon>Pseudomonadota</taxon>
        <taxon>Alphaproteobacteria</taxon>
        <taxon>Hyphomicrobiales</taxon>
        <taxon>Methylobacteriaceae</taxon>
        <taxon>Methylobacterium</taxon>
    </lineage>
</organism>
<dbReference type="CDD" id="cd13915">
    <property type="entry name" value="CuRO_HCO_II_like_2"/>
    <property type="match status" value="1"/>
</dbReference>
<evidence type="ECO:0000259" key="22">
    <source>
        <dbReference type="PROSITE" id="PS50999"/>
    </source>
</evidence>
<evidence type="ECO:0000259" key="21">
    <source>
        <dbReference type="PROSITE" id="PS50857"/>
    </source>
</evidence>
<accession>A0A2U8WGW3</accession>